<dbReference type="Proteomes" id="UP000482155">
    <property type="component" value="Unassembled WGS sequence"/>
</dbReference>
<dbReference type="InterPro" id="IPR027417">
    <property type="entry name" value="P-loop_NTPase"/>
</dbReference>
<organism evidence="3 4">
    <name type="scientific">Noviherbaspirillum galbum</name>
    <dbReference type="NCBI Taxonomy" id="2709383"/>
    <lineage>
        <taxon>Bacteria</taxon>
        <taxon>Pseudomonadati</taxon>
        <taxon>Pseudomonadota</taxon>
        <taxon>Betaproteobacteria</taxon>
        <taxon>Burkholderiales</taxon>
        <taxon>Oxalobacteraceae</taxon>
        <taxon>Noviherbaspirillum</taxon>
    </lineage>
</organism>
<comment type="caution">
    <text evidence="3">The sequence shown here is derived from an EMBL/GenBank/DDBJ whole genome shotgun (WGS) entry which is preliminary data.</text>
</comment>
<feature type="domain" description="Calcineurin-like phosphoesterase" evidence="1">
    <location>
        <begin position="18"/>
        <end position="250"/>
    </location>
</feature>
<reference evidence="3 4" key="1">
    <citation type="submission" date="2020-02" db="EMBL/GenBank/DDBJ databases">
        <authorList>
            <person name="Kim M.K."/>
        </authorList>
    </citation>
    <scope>NUCLEOTIDE SEQUENCE [LARGE SCALE GENOMIC DNA]</scope>
    <source>
        <strain evidence="3 4">17J57-3</strain>
    </source>
</reference>
<accession>A0A6B3SJI2</accession>
<proteinExistence type="predicted"/>
<dbReference type="SUPFAM" id="SSF56300">
    <property type="entry name" value="Metallo-dependent phosphatases"/>
    <property type="match status" value="1"/>
</dbReference>
<dbReference type="SUPFAM" id="SSF52540">
    <property type="entry name" value="P-loop containing nucleoside triphosphate hydrolases"/>
    <property type="match status" value="1"/>
</dbReference>
<evidence type="ECO:0000259" key="1">
    <source>
        <dbReference type="Pfam" id="PF00149"/>
    </source>
</evidence>
<dbReference type="EMBL" id="JAAIVB010000022">
    <property type="protein sequence ID" value="NEX60957.1"/>
    <property type="molecule type" value="Genomic_DNA"/>
</dbReference>
<name>A0A6B3SJI2_9BURK</name>
<dbReference type="Gene3D" id="3.40.50.300">
    <property type="entry name" value="P-loop containing nucleotide triphosphate hydrolases"/>
    <property type="match status" value="1"/>
</dbReference>
<dbReference type="InterPro" id="IPR004843">
    <property type="entry name" value="Calcineurin-like_PHP"/>
</dbReference>
<evidence type="ECO:0000259" key="2">
    <source>
        <dbReference type="Pfam" id="PF24406"/>
    </source>
</evidence>
<evidence type="ECO:0000313" key="4">
    <source>
        <dbReference type="Proteomes" id="UP000482155"/>
    </source>
</evidence>
<dbReference type="Gene3D" id="3.60.21.10">
    <property type="match status" value="1"/>
</dbReference>
<dbReference type="GO" id="GO:0016787">
    <property type="term" value="F:hydrolase activity"/>
    <property type="evidence" value="ECO:0007669"/>
    <property type="project" value="InterPro"/>
</dbReference>
<protein>
    <submittedName>
        <fullName evidence="3">Uncharacterized protein</fullName>
    </submittedName>
</protein>
<dbReference type="Pfam" id="PF24406">
    <property type="entry name" value="nSTAND_NTPase4"/>
    <property type="match status" value="1"/>
</dbReference>
<evidence type="ECO:0000313" key="3">
    <source>
        <dbReference type="EMBL" id="NEX60957.1"/>
    </source>
</evidence>
<dbReference type="AlphaFoldDB" id="A0A6B3SJI2"/>
<dbReference type="InterPro" id="IPR029052">
    <property type="entry name" value="Metallo-depent_PP-like"/>
</dbReference>
<dbReference type="Pfam" id="PF00149">
    <property type="entry name" value="Metallophos"/>
    <property type="match status" value="1"/>
</dbReference>
<sequence>MSKMDWPFIFRPMSRLAVIHLSDIHIHSEKDQCLSQVSAIASACFHSARKADACLIAITGDIAFSGAKAEYIVATELLIAPLVQKLKEETGRQVFVAMVPGNHDCVLKPSNVVRETLIDAVVEAPEKAELADMVDQCTQVQSHFFEFAQHSLLPAAVMPSRLFWQQEFYVGKRCVRISSLNAAWMSRLPEEQGQLVYPINKFEDQLASPACLHLALLHHPFNWYCQSAYHQLRKRLRLSCTAVLSGHEHIGNSGQIDEQLTGSSLFFEAPALQPHGGTADAGFSIHLFDLDNKEVSTQGYKLTRSGVETLGDETCFHWSDDSIVHGALDLTSEFASTLADAGGNFTHSAKEKLTIDDIFVWPDVRKKNDADVARQHTQSASELTAAIVRGESLLFYGDEKSGKSTLLLWYFRDLLSRGFAPVLLSGTDLNLKGGSSSEKRIQRAITEQYKNADTVMSLPRERRILLVDDIDRLKSGLHTLPALFDYANRHFAGICLTACTGLEVTNLTDASATAALSTFDSYELMKFGLKLRHRLIKKWCSLSSVATKPELDQRVHDVETIMNTVIGKQLVPEHPIYLLILLQSCEQHRHGEIQNSGLSFYYQYLITKSLGEVGVKPGELDEHFNYLSILAWRFQSQGCKALDIIELRAANKEFSDRYVTVDLAERLPLLVRARILTKQGDCYGFAYPYVYYFFIGRYLSRNLDDPEIRAWVQASCKKLYLRDRAHAIMFLTHHVENKWVIGQICNVLRDCFSDKKPIELNGDTEFLNGLVERCNQMTLPLPNVDENQSAIREKQDNAAVHDEGDESEEYDYLDLTAKWNLLHKTAEIVGLILKNHYGSLERGQKKEMIQEVFDAPLRALRLWLEEVAEHIPELLQALCQHELQENPRLGYEEAEKRAKKRVFNLFGMVATGTIASAGGYVSAEKLREDVTQVVDAQPTNSYLLIGVAARLLRPGAIPLDAVKKLAGELEKHPYAFGVLQSLGFAHMYMYHTDEPQKQALCSSLKISFESAKVIEIKKQAKLLR</sequence>
<keyword evidence="4" id="KW-1185">Reference proteome</keyword>
<dbReference type="InterPro" id="IPR057123">
    <property type="entry name" value="STAND_NTPase4_dom"/>
</dbReference>
<feature type="domain" description="STAND NTPase 4 small alpha/beta" evidence="2">
    <location>
        <begin position="641"/>
        <end position="695"/>
    </location>
</feature>
<gene>
    <name evidence="3" type="ORF">G3574_07705</name>
</gene>